<evidence type="ECO:0000256" key="10">
    <source>
        <dbReference type="ARBA" id="ARBA00032441"/>
    </source>
</evidence>
<evidence type="ECO:0000256" key="5">
    <source>
        <dbReference type="ARBA" id="ARBA00022694"/>
    </source>
</evidence>
<dbReference type="OrthoDB" id="9815896at2"/>
<comment type="similarity">
    <text evidence="2">Belongs to the TsaE family.</text>
</comment>
<accession>A0A5C6C6D7</accession>
<dbReference type="Proteomes" id="UP000319908">
    <property type="component" value="Unassembled WGS sequence"/>
</dbReference>
<evidence type="ECO:0000256" key="3">
    <source>
        <dbReference type="ARBA" id="ARBA00019010"/>
    </source>
</evidence>
<dbReference type="Pfam" id="PF02367">
    <property type="entry name" value="TsaE"/>
    <property type="match status" value="1"/>
</dbReference>
<evidence type="ECO:0000256" key="9">
    <source>
        <dbReference type="ARBA" id="ARBA00022842"/>
    </source>
</evidence>
<proteinExistence type="inferred from homology"/>
<comment type="subcellular location">
    <subcellularLocation>
        <location evidence="1">Cytoplasm</location>
    </subcellularLocation>
</comment>
<evidence type="ECO:0000256" key="7">
    <source>
        <dbReference type="ARBA" id="ARBA00022741"/>
    </source>
</evidence>
<dbReference type="RefSeq" id="WP_146405934.1">
    <property type="nucleotide sequence ID" value="NZ_SJPU01000001.1"/>
</dbReference>
<evidence type="ECO:0000313" key="12">
    <source>
        <dbReference type="Proteomes" id="UP000319908"/>
    </source>
</evidence>
<evidence type="ECO:0000256" key="6">
    <source>
        <dbReference type="ARBA" id="ARBA00022723"/>
    </source>
</evidence>
<evidence type="ECO:0000256" key="2">
    <source>
        <dbReference type="ARBA" id="ARBA00007599"/>
    </source>
</evidence>
<keyword evidence="6" id="KW-0479">Metal-binding</keyword>
<evidence type="ECO:0000313" key="11">
    <source>
        <dbReference type="EMBL" id="TWU19016.1"/>
    </source>
</evidence>
<gene>
    <name evidence="11" type="primary">tsaE</name>
    <name evidence="11" type="ORF">Poly21_11870</name>
</gene>
<protein>
    <recommendedName>
        <fullName evidence="3">tRNA threonylcarbamoyladenosine biosynthesis protein TsaE</fullName>
    </recommendedName>
    <alternativeName>
        <fullName evidence="10">t(6)A37 threonylcarbamoyladenosine biosynthesis protein TsaE</fullName>
    </alternativeName>
</protein>
<dbReference type="PANTHER" id="PTHR33540:SF2">
    <property type="entry name" value="TRNA THREONYLCARBAMOYLADENOSINE BIOSYNTHESIS PROTEIN TSAE"/>
    <property type="match status" value="1"/>
</dbReference>
<comment type="caution">
    <text evidence="11">The sequence shown here is derived from an EMBL/GenBank/DDBJ whole genome shotgun (WGS) entry which is preliminary data.</text>
</comment>
<keyword evidence="9" id="KW-0460">Magnesium</keyword>
<keyword evidence="4" id="KW-0963">Cytoplasm</keyword>
<keyword evidence="12" id="KW-1185">Reference proteome</keyword>
<evidence type="ECO:0000256" key="8">
    <source>
        <dbReference type="ARBA" id="ARBA00022840"/>
    </source>
</evidence>
<evidence type="ECO:0000256" key="1">
    <source>
        <dbReference type="ARBA" id="ARBA00004496"/>
    </source>
</evidence>
<keyword evidence="8" id="KW-0067">ATP-binding</keyword>
<dbReference type="AlphaFoldDB" id="A0A5C6C6D7"/>
<name>A0A5C6C6D7_9BACT</name>
<dbReference type="PANTHER" id="PTHR33540">
    <property type="entry name" value="TRNA THREONYLCARBAMOYLADENOSINE BIOSYNTHESIS PROTEIN TSAE"/>
    <property type="match status" value="1"/>
</dbReference>
<organism evidence="11 12">
    <name type="scientific">Allorhodopirellula heiligendammensis</name>
    <dbReference type="NCBI Taxonomy" id="2714739"/>
    <lineage>
        <taxon>Bacteria</taxon>
        <taxon>Pseudomonadati</taxon>
        <taxon>Planctomycetota</taxon>
        <taxon>Planctomycetia</taxon>
        <taxon>Pirellulales</taxon>
        <taxon>Pirellulaceae</taxon>
        <taxon>Allorhodopirellula</taxon>
    </lineage>
</organism>
<dbReference type="EMBL" id="SJPU01000001">
    <property type="protein sequence ID" value="TWU19016.1"/>
    <property type="molecule type" value="Genomic_DNA"/>
</dbReference>
<evidence type="ECO:0000256" key="4">
    <source>
        <dbReference type="ARBA" id="ARBA00022490"/>
    </source>
</evidence>
<dbReference type="SUPFAM" id="SSF52540">
    <property type="entry name" value="P-loop containing nucleoside triphosphate hydrolases"/>
    <property type="match status" value="1"/>
</dbReference>
<sequence>MRISGVGIEQLVQLAHAVVELDVRSGNASRPFCFGLVGTLGAGKTRLCQEIAQAWGIDSAEVTSPTFTLLKSYAIASRGDPPTTARQLHHLDLYRVGDEDELWELGLDELWEAPGTWTLVEWADRFADCMPADMIWIRIEVADDSIAGNLSHGGDGAPQPLRTIELHSTDPLRQAWLQDLGSRLGEIGFSGTFERC</sequence>
<dbReference type="GO" id="GO:0002949">
    <property type="term" value="P:tRNA threonylcarbamoyladenosine modification"/>
    <property type="evidence" value="ECO:0007669"/>
    <property type="project" value="InterPro"/>
</dbReference>
<dbReference type="InterPro" id="IPR027417">
    <property type="entry name" value="P-loop_NTPase"/>
</dbReference>
<dbReference type="NCBIfam" id="TIGR00150">
    <property type="entry name" value="T6A_YjeE"/>
    <property type="match status" value="1"/>
</dbReference>
<reference evidence="11 12" key="1">
    <citation type="journal article" date="2020" name="Antonie Van Leeuwenhoek">
        <title>Rhodopirellula heiligendammensis sp. nov., Rhodopirellula pilleata sp. nov., and Rhodopirellula solitaria sp. nov. isolated from natural or artificial marine surfaces in Northern Germany and California, USA, and emended description of the genus Rhodopirellula.</title>
        <authorList>
            <person name="Kallscheuer N."/>
            <person name="Wiegand S."/>
            <person name="Jogler M."/>
            <person name="Boedeker C."/>
            <person name="Peeters S.H."/>
            <person name="Rast P."/>
            <person name="Heuer A."/>
            <person name="Jetten M.S.M."/>
            <person name="Rohde M."/>
            <person name="Jogler C."/>
        </authorList>
    </citation>
    <scope>NUCLEOTIDE SEQUENCE [LARGE SCALE GENOMIC DNA]</scope>
    <source>
        <strain evidence="11 12">Poly21</strain>
    </source>
</reference>
<keyword evidence="5" id="KW-0819">tRNA processing</keyword>
<dbReference type="Gene3D" id="3.40.50.300">
    <property type="entry name" value="P-loop containing nucleotide triphosphate hydrolases"/>
    <property type="match status" value="1"/>
</dbReference>
<dbReference type="GO" id="GO:0046872">
    <property type="term" value="F:metal ion binding"/>
    <property type="evidence" value="ECO:0007669"/>
    <property type="project" value="UniProtKB-KW"/>
</dbReference>
<dbReference type="GO" id="GO:0005524">
    <property type="term" value="F:ATP binding"/>
    <property type="evidence" value="ECO:0007669"/>
    <property type="project" value="UniProtKB-KW"/>
</dbReference>
<keyword evidence="7" id="KW-0547">Nucleotide-binding</keyword>
<dbReference type="InterPro" id="IPR003442">
    <property type="entry name" value="T6A_TsaE"/>
</dbReference>
<dbReference type="GO" id="GO:0005737">
    <property type="term" value="C:cytoplasm"/>
    <property type="evidence" value="ECO:0007669"/>
    <property type="project" value="UniProtKB-SubCell"/>
</dbReference>